<accession>A0A0G0JGS4</accession>
<dbReference type="EMBL" id="LBUP01000002">
    <property type="protein sequence ID" value="KKQ66898.1"/>
    <property type="molecule type" value="Genomic_DNA"/>
</dbReference>
<dbReference type="InterPro" id="IPR024414">
    <property type="entry name" value="Uncharacterised_PrgI"/>
</dbReference>
<reference evidence="3 4" key="1">
    <citation type="journal article" date="2015" name="Nature">
        <title>rRNA introns, odd ribosomes, and small enigmatic genomes across a large radiation of phyla.</title>
        <authorList>
            <person name="Brown C.T."/>
            <person name="Hug L.A."/>
            <person name="Thomas B.C."/>
            <person name="Sharon I."/>
            <person name="Castelle C.J."/>
            <person name="Singh A."/>
            <person name="Wilkins M.J."/>
            <person name="Williams K.H."/>
            <person name="Banfield J.F."/>
        </authorList>
    </citation>
    <scope>NUCLEOTIDE SEQUENCE [LARGE SCALE GENOMIC DNA]</scope>
</reference>
<feature type="transmembrane region" description="Helical" evidence="2">
    <location>
        <begin position="50"/>
        <end position="68"/>
    </location>
</feature>
<dbReference type="InterPro" id="IPR008969">
    <property type="entry name" value="CarboxyPept-like_regulatory"/>
</dbReference>
<dbReference type="Proteomes" id="UP000034235">
    <property type="component" value="Unassembled WGS sequence"/>
</dbReference>
<feature type="compositionally biased region" description="Low complexity" evidence="1">
    <location>
        <begin position="142"/>
        <end position="152"/>
    </location>
</feature>
<keyword evidence="2" id="KW-1133">Transmembrane helix</keyword>
<comment type="caution">
    <text evidence="3">The sequence shown here is derived from an EMBL/GenBank/DDBJ whole genome shotgun (WGS) entry which is preliminary data.</text>
</comment>
<gene>
    <name evidence="3" type="ORF">US86_C0002G0015</name>
</gene>
<evidence type="ECO:0000256" key="1">
    <source>
        <dbReference type="SAM" id="MobiDB-lite"/>
    </source>
</evidence>
<feature type="transmembrane region" description="Helical" evidence="2">
    <location>
        <begin position="26"/>
        <end position="44"/>
    </location>
</feature>
<dbReference type="Gene3D" id="2.60.40.1120">
    <property type="entry name" value="Carboxypeptidase-like, regulatory domain"/>
    <property type="match status" value="1"/>
</dbReference>
<evidence type="ECO:0000313" key="4">
    <source>
        <dbReference type="Proteomes" id="UP000034235"/>
    </source>
</evidence>
<name>A0A0G0JGS4_9BACT</name>
<feature type="compositionally biased region" description="Pro residues" evidence="1">
    <location>
        <begin position="125"/>
        <end position="141"/>
    </location>
</feature>
<keyword evidence="2" id="KW-0812">Transmembrane</keyword>
<proteinExistence type="predicted"/>
<protein>
    <submittedName>
        <fullName evidence="3">Uncharacterized protein</fullName>
    </submittedName>
</protein>
<keyword evidence="2" id="KW-0472">Membrane</keyword>
<organism evidence="3 4">
    <name type="scientific">Candidatus Daviesbacteria bacterium GW2011_GWA2_38_24</name>
    <dbReference type="NCBI Taxonomy" id="1618422"/>
    <lineage>
        <taxon>Bacteria</taxon>
        <taxon>Candidatus Daviesiibacteriota</taxon>
    </lineage>
</organism>
<dbReference type="AlphaFoldDB" id="A0A0G0JGS4"/>
<dbReference type="Pfam" id="PF12666">
    <property type="entry name" value="PrgI"/>
    <property type="match status" value="1"/>
</dbReference>
<dbReference type="SUPFAM" id="SSF49464">
    <property type="entry name" value="Carboxypeptidase regulatory domain-like"/>
    <property type="match status" value="1"/>
</dbReference>
<feature type="region of interest" description="Disordered" evidence="1">
    <location>
        <begin position="124"/>
        <end position="157"/>
    </location>
</feature>
<evidence type="ECO:0000256" key="2">
    <source>
        <dbReference type="SAM" id="Phobius"/>
    </source>
</evidence>
<sequence>MDAHSVPQNVTSFQFKLIGDMTLKQFTYLGSGVGVAYIAFVLMAQPFPIIAWPIIILSSAIGAAFAFLPINERPLDHWVGAYFQAVFSPTKRAWKHKKVKTENVTFKNRLPIYMETLKSEIPLPAKTPQPPVIPPQTPPNPLNTQNPQSQTTHQSEDLKELVDTAREAQIIQSRIIETEHELNAIKAEASTPGVDTAVFAQRFQLVLDKLQKLTTQANEVSAQINALEPVPQPMAKPKVQVVTMPKKQVASSFSLTSTPNVISGIVTDAQNNYIEGVIVVTHDKEGLPVRALKTNKLGQFITATPLPNGTYTLTLEKENLVFDDIRIDLDGTLLSPVRIAAKPNLGGTP</sequence>
<evidence type="ECO:0000313" key="3">
    <source>
        <dbReference type="EMBL" id="KKQ66898.1"/>
    </source>
</evidence>